<organism evidence="2 3">
    <name type="scientific">Ogataea philodendri</name>
    <dbReference type="NCBI Taxonomy" id="1378263"/>
    <lineage>
        <taxon>Eukaryota</taxon>
        <taxon>Fungi</taxon>
        <taxon>Dikarya</taxon>
        <taxon>Ascomycota</taxon>
        <taxon>Saccharomycotina</taxon>
        <taxon>Pichiomycetes</taxon>
        <taxon>Pichiales</taxon>
        <taxon>Pichiaceae</taxon>
        <taxon>Ogataea</taxon>
    </lineage>
</organism>
<feature type="compositionally biased region" description="Polar residues" evidence="1">
    <location>
        <begin position="169"/>
        <end position="186"/>
    </location>
</feature>
<accession>A0A9P8NYF5</accession>
<evidence type="ECO:0000313" key="2">
    <source>
        <dbReference type="EMBL" id="KAH3662528.1"/>
    </source>
</evidence>
<comment type="caution">
    <text evidence="2">The sequence shown here is derived from an EMBL/GenBank/DDBJ whole genome shotgun (WGS) entry which is preliminary data.</text>
</comment>
<evidence type="ECO:0000256" key="1">
    <source>
        <dbReference type="SAM" id="MobiDB-lite"/>
    </source>
</evidence>
<dbReference type="RefSeq" id="XP_046059617.1">
    <property type="nucleotide sequence ID" value="XM_046206998.1"/>
</dbReference>
<gene>
    <name evidence="2" type="ORF">OGAPHI_005780</name>
</gene>
<protein>
    <submittedName>
        <fullName evidence="2">Uncharacterized protein</fullName>
    </submittedName>
</protein>
<dbReference type="Proteomes" id="UP000769157">
    <property type="component" value="Unassembled WGS sequence"/>
</dbReference>
<name>A0A9P8NYF5_9ASCO</name>
<sequence length="216" mass="23241">MSSTAFKGSPRRKISVTVRAASDNVLKFTMATTSFSGCTATFKVASTMMPKVPSLPTNSPVRFSCHPIPGSTTTSRSSSCSSTTLLMRLTSMHTPRLVGMKWPSIEVPPEYGIMGILYLEQIFTTATTSSTDSGNTTRSGRSCSDGLWKFDELSEWTLLSPSEEEVWSGRSSRPISPTATSRSPPLTYTGDRDRSCSAVVAPLGNTSGGGYFLKYS</sequence>
<feature type="region of interest" description="Disordered" evidence="1">
    <location>
        <begin position="167"/>
        <end position="191"/>
    </location>
</feature>
<dbReference type="AlphaFoldDB" id="A0A9P8NYF5"/>
<evidence type="ECO:0000313" key="3">
    <source>
        <dbReference type="Proteomes" id="UP000769157"/>
    </source>
</evidence>
<dbReference type="EMBL" id="JAEUBE010000378">
    <property type="protein sequence ID" value="KAH3662528.1"/>
    <property type="molecule type" value="Genomic_DNA"/>
</dbReference>
<proteinExistence type="predicted"/>
<reference evidence="2" key="1">
    <citation type="journal article" date="2021" name="Open Biol.">
        <title>Shared evolutionary footprints suggest mitochondrial oxidative damage underlies multiple complex I losses in fungi.</title>
        <authorList>
            <person name="Schikora-Tamarit M.A."/>
            <person name="Marcet-Houben M."/>
            <person name="Nosek J."/>
            <person name="Gabaldon T."/>
        </authorList>
    </citation>
    <scope>NUCLEOTIDE SEQUENCE</scope>
    <source>
        <strain evidence="2">CBS6075</strain>
    </source>
</reference>
<reference evidence="2" key="2">
    <citation type="submission" date="2021-01" db="EMBL/GenBank/DDBJ databases">
        <authorList>
            <person name="Schikora-Tamarit M.A."/>
        </authorList>
    </citation>
    <scope>NUCLEOTIDE SEQUENCE</scope>
    <source>
        <strain evidence="2">CBS6075</strain>
    </source>
</reference>
<keyword evidence="3" id="KW-1185">Reference proteome</keyword>
<dbReference type="GeneID" id="70237744"/>